<accession>A0A0G0TRV7</accession>
<dbReference type="PANTHER" id="PTHR43566">
    <property type="entry name" value="CONSERVED PROTEIN"/>
    <property type="match status" value="1"/>
</dbReference>
<dbReference type="Proteomes" id="UP000034749">
    <property type="component" value="Unassembled WGS sequence"/>
</dbReference>
<protein>
    <recommendedName>
        <fullName evidence="5">AAA+ ATPase domain-containing protein</fullName>
    </recommendedName>
</protein>
<dbReference type="PANTHER" id="PTHR43566:SF1">
    <property type="entry name" value="AAA+ ATPASE DOMAIN-CONTAINING PROTEIN"/>
    <property type="match status" value="1"/>
</dbReference>
<dbReference type="InterPro" id="IPR041682">
    <property type="entry name" value="AAA_14"/>
</dbReference>
<comment type="caution">
    <text evidence="3">The sequence shown here is derived from an EMBL/GenBank/DDBJ whole genome shotgun (WGS) entry which is preliminary data.</text>
</comment>
<feature type="domain" description="AAA" evidence="1">
    <location>
        <begin position="15"/>
        <end position="131"/>
    </location>
</feature>
<evidence type="ECO:0000313" key="4">
    <source>
        <dbReference type="Proteomes" id="UP000034749"/>
    </source>
</evidence>
<gene>
    <name evidence="3" type="ORF">UU24_C0003G0019</name>
</gene>
<reference evidence="3 4" key="1">
    <citation type="journal article" date="2015" name="Nature">
        <title>rRNA introns, odd ribosomes, and small enigmatic genomes across a large radiation of phyla.</title>
        <authorList>
            <person name="Brown C.T."/>
            <person name="Hug L.A."/>
            <person name="Thomas B.C."/>
            <person name="Sharon I."/>
            <person name="Castelle C.J."/>
            <person name="Singh A."/>
            <person name="Wilkins M.J."/>
            <person name="Williams K.H."/>
            <person name="Banfield J.F."/>
        </authorList>
    </citation>
    <scope>NUCLEOTIDE SEQUENCE [LARGE SCALE GENOMIC DNA]</scope>
</reference>
<evidence type="ECO:0000259" key="2">
    <source>
        <dbReference type="Pfam" id="PF13635"/>
    </source>
</evidence>
<dbReference type="AlphaFoldDB" id="A0A0G0TRV7"/>
<dbReference type="InterPro" id="IPR025420">
    <property type="entry name" value="DUF4143"/>
</dbReference>
<dbReference type="Pfam" id="PF13173">
    <property type="entry name" value="AAA_14"/>
    <property type="match status" value="1"/>
</dbReference>
<name>A0A0G0TRV7_9BACT</name>
<dbReference type="SUPFAM" id="SSF52540">
    <property type="entry name" value="P-loop containing nucleoside triphosphate hydrolases"/>
    <property type="match status" value="1"/>
</dbReference>
<evidence type="ECO:0008006" key="5">
    <source>
        <dbReference type="Google" id="ProtNLM"/>
    </source>
</evidence>
<dbReference type="InterPro" id="IPR027417">
    <property type="entry name" value="P-loop_NTPase"/>
</dbReference>
<organism evidence="3 4">
    <name type="scientific">Candidatus Nomurabacteria bacterium GW2011_GWA2_40_9</name>
    <dbReference type="NCBI Taxonomy" id="1618734"/>
    <lineage>
        <taxon>Bacteria</taxon>
        <taxon>Candidatus Nomuraibacteriota</taxon>
    </lineage>
</organism>
<feature type="domain" description="DUF4143" evidence="2">
    <location>
        <begin position="177"/>
        <end position="326"/>
    </location>
</feature>
<evidence type="ECO:0000259" key="1">
    <source>
        <dbReference type="Pfam" id="PF13173"/>
    </source>
</evidence>
<proteinExistence type="predicted"/>
<dbReference type="Gene3D" id="3.40.50.300">
    <property type="entry name" value="P-loop containing nucleotide triphosphate hydrolases"/>
    <property type="match status" value="1"/>
</dbReference>
<dbReference type="EMBL" id="LBZW01000003">
    <property type="protein sequence ID" value="KKR79729.1"/>
    <property type="molecule type" value="Genomic_DNA"/>
</dbReference>
<sequence length="376" mass="43589">MQRIQKEIILKDLKKKLVFIVGPRQVGKTWLSKEIMKEYKNPLYLSYDSLKDRKTIKSEIWPSNTDLIVFDEIHKMPKWKTYLKGIFDTKKDDLYILITGSASMNAHRNAGDSMAGRFRLHHLMPISIKELKLDNLLREGSVNKLTDIGGFPEPYFSKSKDESLLWLNSYADTLLREDIFDFKYIDNFKAIKDVFELIRTKVGSPISYSSIAENVGISSATVKSYISILESLYIIFLIKPYTKKVHRSILKEPKVYFYNTGFVQGDEGVKFENMIAVSLLKHAHAQTDETGKVTILATLRNKQKNEVDFVLVENEEVKEMVEVKLSESKLSEGLKYFNSKYGWKGYQVVRDLRYALEPIPNMQIVKAEEYLKTLYI</sequence>
<evidence type="ECO:0000313" key="3">
    <source>
        <dbReference type="EMBL" id="KKR79729.1"/>
    </source>
</evidence>
<dbReference type="Pfam" id="PF13635">
    <property type="entry name" value="DUF4143"/>
    <property type="match status" value="1"/>
</dbReference>